<feature type="compositionally biased region" description="Basic and acidic residues" evidence="1">
    <location>
        <begin position="1"/>
        <end position="20"/>
    </location>
</feature>
<organism evidence="2 3">
    <name type="scientific">Allocatelliglobosispora scoriae</name>
    <dbReference type="NCBI Taxonomy" id="643052"/>
    <lineage>
        <taxon>Bacteria</taxon>
        <taxon>Bacillati</taxon>
        <taxon>Actinomycetota</taxon>
        <taxon>Actinomycetes</taxon>
        <taxon>Micromonosporales</taxon>
        <taxon>Micromonosporaceae</taxon>
        <taxon>Allocatelliglobosispora</taxon>
    </lineage>
</organism>
<keyword evidence="3" id="KW-1185">Reference proteome</keyword>
<dbReference type="AlphaFoldDB" id="A0A841BPG4"/>
<evidence type="ECO:0008006" key="4">
    <source>
        <dbReference type="Google" id="ProtNLM"/>
    </source>
</evidence>
<dbReference type="RefSeq" id="WP_184835788.1">
    <property type="nucleotide sequence ID" value="NZ_JACHMN010000002.1"/>
</dbReference>
<proteinExistence type="predicted"/>
<protein>
    <recommendedName>
        <fullName evidence="4">Aminoglycoside phosphotransferase family protein</fullName>
    </recommendedName>
</protein>
<gene>
    <name evidence="2" type="ORF">F4553_002647</name>
</gene>
<comment type="caution">
    <text evidence="2">The sequence shown here is derived from an EMBL/GenBank/DDBJ whole genome shotgun (WGS) entry which is preliminary data.</text>
</comment>
<sequence length="344" mass="36883">MLHRPPFSDELRASLGDPRRASRISSSPRSRVWEVEVGGHAAVVKQVVGGAGSFDRYATELTALRLAARATPALVPALLGSDDATQVLVLEHVPAPYQLPEWVPYAEGLARLHAVTGPDDAGVLPPAAQPTGEDIEAFLRLCRALGVAIPAGVPVELAALVERLGDGYAHALLHGDPCIGNVLPVGERAIFIDFEGASLGSGLAELAYLRMGFPTCWQVLPVSDGPLAEAEAAYHRVWRELTGSALPGDLADHCAGWLLRNDALVERAERGQRDQFARLVAKDWTWGPTSARQRLVHRLGAVHAMTRDSHRLGGVGVLADRLRSTMVGRWPGADRLPPATWPLS</sequence>
<evidence type="ECO:0000313" key="3">
    <source>
        <dbReference type="Proteomes" id="UP000587527"/>
    </source>
</evidence>
<reference evidence="2 3" key="1">
    <citation type="submission" date="2020-08" db="EMBL/GenBank/DDBJ databases">
        <title>Sequencing the genomes of 1000 actinobacteria strains.</title>
        <authorList>
            <person name="Klenk H.-P."/>
        </authorList>
    </citation>
    <scope>NUCLEOTIDE SEQUENCE [LARGE SCALE GENOMIC DNA]</scope>
    <source>
        <strain evidence="2 3">DSM 45362</strain>
    </source>
</reference>
<evidence type="ECO:0000313" key="2">
    <source>
        <dbReference type="EMBL" id="MBB5869268.1"/>
    </source>
</evidence>
<feature type="region of interest" description="Disordered" evidence="1">
    <location>
        <begin position="1"/>
        <end position="27"/>
    </location>
</feature>
<accession>A0A841BPG4</accession>
<name>A0A841BPG4_9ACTN</name>
<dbReference type="SUPFAM" id="SSF56112">
    <property type="entry name" value="Protein kinase-like (PK-like)"/>
    <property type="match status" value="1"/>
</dbReference>
<dbReference type="EMBL" id="JACHMN010000002">
    <property type="protein sequence ID" value="MBB5869268.1"/>
    <property type="molecule type" value="Genomic_DNA"/>
</dbReference>
<dbReference type="InterPro" id="IPR011009">
    <property type="entry name" value="Kinase-like_dom_sf"/>
</dbReference>
<dbReference type="Proteomes" id="UP000587527">
    <property type="component" value="Unassembled WGS sequence"/>
</dbReference>
<dbReference type="Gene3D" id="3.90.1200.10">
    <property type="match status" value="1"/>
</dbReference>
<evidence type="ECO:0000256" key="1">
    <source>
        <dbReference type="SAM" id="MobiDB-lite"/>
    </source>
</evidence>